<keyword evidence="8" id="KW-0539">Nucleus</keyword>
<evidence type="ECO:0000256" key="9">
    <source>
        <dbReference type="SAM" id="MobiDB-lite"/>
    </source>
</evidence>
<dbReference type="SMART" id="SM01019">
    <property type="entry name" value="B3"/>
    <property type="match status" value="1"/>
</dbReference>
<evidence type="ECO:0000259" key="10">
    <source>
        <dbReference type="PROSITE" id="PS51050"/>
    </source>
</evidence>
<dbReference type="Pfam" id="PF07496">
    <property type="entry name" value="zf-CW"/>
    <property type="match status" value="1"/>
</dbReference>
<evidence type="ECO:0000256" key="7">
    <source>
        <dbReference type="ARBA" id="ARBA00023163"/>
    </source>
</evidence>
<feature type="region of interest" description="Disordered" evidence="9">
    <location>
        <begin position="535"/>
        <end position="629"/>
    </location>
</feature>
<evidence type="ECO:0000256" key="1">
    <source>
        <dbReference type="ARBA" id="ARBA00004123"/>
    </source>
</evidence>
<dbReference type="InterPro" id="IPR011124">
    <property type="entry name" value="Znf_CW"/>
</dbReference>
<evidence type="ECO:0000313" key="12">
    <source>
        <dbReference type="Proteomes" id="UP000436088"/>
    </source>
</evidence>
<organism evidence="11 12">
    <name type="scientific">Hibiscus syriacus</name>
    <name type="common">Rose of Sharon</name>
    <dbReference type="NCBI Taxonomy" id="106335"/>
    <lineage>
        <taxon>Eukaryota</taxon>
        <taxon>Viridiplantae</taxon>
        <taxon>Streptophyta</taxon>
        <taxon>Embryophyta</taxon>
        <taxon>Tracheophyta</taxon>
        <taxon>Spermatophyta</taxon>
        <taxon>Magnoliopsida</taxon>
        <taxon>eudicotyledons</taxon>
        <taxon>Gunneridae</taxon>
        <taxon>Pentapetalae</taxon>
        <taxon>rosids</taxon>
        <taxon>malvids</taxon>
        <taxon>Malvales</taxon>
        <taxon>Malvaceae</taxon>
        <taxon>Malvoideae</taxon>
        <taxon>Hibiscus</taxon>
    </lineage>
</organism>
<dbReference type="GO" id="GO:0008270">
    <property type="term" value="F:zinc ion binding"/>
    <property type="evidence" value="ECO:0007669"/>
    <property type="project" value="UniProtKB-KW"/>
</dbReference>
<keyword evidence="4" id="KW-0862">Zinc</keyword>
<comment type="subcellular location">
    <subcellularLocation>
        <location evidence="1">Nucleus</location>
    </subcellularLocation>
</comment>
<accession>A0A6A3C6X5</accession>
<dbReference type="CDD" id="cd10017">
    <property type="entry name" value="B3_DNA"/>
    <property type="match status" value="1"/>
</dbReference>
<evidence type="ECO:0000256" key="2">
    <source>
        <dbReference type="ARBA" id="ARBA00022723"/>
    </source>
</evidence>
<dbReference type="GO" id="GO:0003677">
    <property type="term" value="F:DNA binding"/>
    <property type="evidence" value="ECO:0007669"/>
    <property type="project" value="UniProtKB-KW"/>
</dbReference>
<dbReference type="Pfam" id="PF02362">
    <property type="entry name" value="B3"/>
    <property type="match status" value="1"/>
</dbReference>
<keyword evidence="7" id="KW-0804">Transcription</keyword>
<dbReference type="PANTHER" id="PTHR46245">
    <property type="entry name" value="B3 DOMAIN-CONTAINING PROTEIN OS07G0563300"/>
    <property type="match status" value="1"/>
</dbReference>
<dbReference type="InterPro" id="IPR015300">
    <property type="entry name" value="DNA-bd_pseudobarrel_sf"/>
</dbReference>
<dbReference type="Gene3D" id="3.30.40.100">
    <property type="match status" value="1"/>
</dbReference>
<keyword evidence="5" id="KW-0805">Transcription regulation</keyword>
<comment type="caution">
    <text evidence="11">The sequence shown here is derived from an EMBL/GenBank/DDBJ whole genome shotgun (WGS) entry which is preliminary data.</text>
</comment>
<feature type="domain" description="CW-type" evidence="10">
    <location>
        <begin position="477"/>
        <end position="527"/>
    </location>
</feature>
<evidence type="ECO:0000313" key="11">
    <source>
        <dbReference type="EMBL" id="KAE8724237.1"/>
    </source>
</evidence>
<evidence type="ECO:0000256" key="4">
    <source>
        <dbReference type="ARBA" id="ARBA00022833"/>
    </source>
</evidence>
<dbReference type="EMBL" id="VEPZ02000472">
    <property type="protein sequence ID" value="KAE8724237.1"/>
    <property type="molecule type" value="Genomic_DNA"/>
</dbReference>
<evidence type="ECO:0000256" key="5">
    <source>
        <dbReference type="ARBA" id="ARBA00023015"/>
    </source>
</evidence>
<keyword evidence="3" id="KW-0863">Zinc-finger</keyword>
<keyword evidence="12" id="KW-1185">Reference proteome</keyword>
<protein>
    <submittedName>
        <fullName evidence="11">HSI2-like 1 isoform 2</fullName>
    </submittedName>
</protein>
<dbReference type="Proteomes" id="UP000436088">
    <property type="component" value="Unassembled WGS sequence"/>
</dbReference>
<proteinExistence type="predicted"/>
<keyword evidence="2" id="KW-0479">Metal-binding</keyword>
<dbReference type="PROSITE" id="PS51050">
    <property type="entry name" value="ZF_CW"/>
    <property type="match status" value="1"/>
</dbReference>
<name>A0A6A3C6X5_HIBSY</name>
<dbReference type="SUPFAM" id="SSF101936">
    <property type="entry name" value="DNA-binding pseudobarrel domain"/>
    <property type="match status" value="1"/>
</dbReference>
<reference evidence="11" key="1">
    <citation type="submission" date="2019-09" db="EMBL/GenBank/DDBJ databases">
        <title>Draft genome information of white flower Hibiscus syriacus.</title>
        <authorList>
            <person name="Kim Y.-M."/>
        </authorList>
    </citation>
    <scope>NUCLEOTIDE SEQUENCE [LARGE SCALE GENOMIC DNA]</scope>
    <source>
        <strain evidence="11">YM2019G1</strain>
    </source>
</reference>
<evidence type="ECO:0000256" key="3">
    <source>
        <dbReference type="ARBA" id="ARBA00022771"/>
    </source>
</evidence>
<gene>
    <name evidence="11" type="ORF">F3Y22_tig00010533pilonHSYRG00042</name>
</gene>
<feature type="region of interest" description="Disordered" evidence="9">
    <location>
        <begin position="419"/>
        <end position="440"/>
    </location>
</feature>
<sequence>MSSTSAAVSSSRNCFNSDCKELKPERSRKGWRLRTGEFAELCDGCASAFQEGRFCDTFHLNASGWRSCSCGKGSNSSSPPYLLVHSSLSDRFKDDSAKGRGWSQLAGLGTVPWRQVPSLFNSAIPQSELHFTVPYEVDFSTGNDKLNVSNGLSSPCLRKKKIEDFSENLMNGSLKLGAQDIRENGNAGINCEKQSGPCLTNSQHPSQREEQYYLPFGLTVPYTSPDGANGQIGFPCTHLQLNSESPLAEQFHCNQHNRLDASGETPIHNGRPRPDGHRINLLFHCSWPRFTDADLQQTSGEYPFHSISASDAGRIGRLVLPKKSAEAYFPPISQSEGLPLKVQNSKGKEWVFQFRFWPNNNSRMYVLEGVTPCLQDMQLQAGDIEAGGKLIMGFRKAAPTSTSEQADLADPTSFSKFGKSGHIAKEPSGTKPAVSRKRKNSSLGSKSNVVVIGGVEFEEYEDDPILGRPTIFASDNLGEIIQWAQCEDCFKWRRLPSTALLPYRWTCSSNSWDPERSLCSAAQELTAEQLEDLLPRCNPGEGKALPASSQATTKHSRHRPDKELDADPLPYTNAGNTSRSSPEKVVIEGSEDDLNRVKSSNSSFKGQIDLNIRPEREEELSSGSDSGNT</sequence>
<keyword evidence="6" id="KW-0238">DNA-binding</keyword>
<dbReference type="InterPro" id="IPR003340">
    <property type="entry name" value="B3_DNA-bd"/>
</dbReference>
<dbReference type="PANTHER" id="PTHR46245:SF10">
    <property type="entry name" value="B3 DOMAIN-CONTAINING TRANSCRIPTION FACTOR VAL3"/>
    <property type="match status" value="1"/>
</dbReference>
<evidence type="ECO:0000256" key="8">
    <source>
        <dbReference type="ARBA" id="ARBA00023242"/>
    </source>
</evidence>
<dbReference type="Gene3D" id="2.40.330.10">
    <property type="entry name" value="DNA-binding pseudobarrel domain"/>
    <property type="match status" value="1"/>
</dbReference>
<evidence type="ECO:0000256" key="6">
    <source>
        <dbReference type="ARBA" id="ARBA00023125"/>
    </source>
</evidence>
<dbReference type="GO" id="GO:0005634">
    <property type="term" value="C:nucleus"/>
    <property type="evidence" value="ECO:0007669"/>
    <property type="project" value="UniProtKB-SubCell"/>
</dbReference>
<dbReference type="AlphaFoldDB" id="A0A6A3C6X5"/>